<feature type="binding site" evidence="1">
    <location>
        <position position="114"/>
    </location>
    <ligand>
        <name>Zn(2+)</name>
        <dbReference type="ChEBI" id="CHEBI:29105"/>
    </ligand>
</feature>
<dbReference type="SUPFAM" id="SSF46785">
    <property type="entry name" value="Winged helix' DNA-binding domain"/>
    <property type="match status" value="1"/>
</dbReference>
<evidence type="ECO:0000256" key="2">
    <source>
        <dbReference type="PIRSR" id="PIRSR602481-2"/>
    </source>
</evidence>
<feature type="binding site" evidence="1">
    <location>
        <position position="149"/>
    </location>
    <ligand>
        <name>Zn(2+)</name>
        <dbReference type="ChEBI" id="CHEBI:29105"/>
    </ligand>
</feature>
<gene>
    <name evidence="3" type="ORF">NCTC13533_01866</name>
</gene>
<proteinExistence type="predicted"/>
<comment type="cofactor">
    <cofactor evidence="2">
        <name>Mn(2+)</name>
        <dbReference type="ChEBI" id="CHEBI:29035"/>
    </cofactor>
    <cofactor evidence="2">
        <name>Fe(2+)</name>
        <dbReference type="ChEBI" id="CHEBI:29033"/>
    </cofactor>
    <text evidence="2">Binds 1 Mn(2+) or Fe(2+) ion per subunit.</text>
</comment>
<organism evidence="3 4">
    <name type="scientific">Chryseobacterium carnipullorum</name>
    <dbReference type="NCBI Taxonomy" id="1124835"/>
    <lineage>
        <taxon>Bacteria</taxon>
        <taxon>Pseudomonadati</taxon>
        <taxon>Bacteroidota</taxon>
        <taxon>Flavobacteriia</taxon>
        <taxon>Flavobacteriales</taxon>
        <taxon>Weeksellaceae</taxon>
        <taxon>Chryseobacterium group</taxon>
        <taxon>Chryseobacterium</taxon>
    </lineage>
</organism>
<protein>
    <submittedName>
        <fullName evidence="3">Zinc uptake transcriptional repressor</fullName>
    </submittedName>
</protein>
<comment type="cofactor">
    <cofactor evidence="1">
        <name>Zn(2+)</name>
        <dbReference type="ChEBI" id="CHEBI:29105"/>
    </cofactor>
    <text evidence="1">Binds 1 zinc ion per subunit.</text>
</comment>
<feature type="binding site" evidence="1">
    <location>
        <position position="117"/>
    </location>
    <ligand>
        <name>Zn(2+)</name>
        <dbReference type="ChEBI" id="CHEBI:29105"/>
    </ligand>
</feature>
<keyword evidence="1" id="KW-0862">Zinc</keyword>
<feature type="binding site" evidence="2">
    <location>
        <position position="106"/>
    </location>
    <ligand>
        <name>Fe cation</name>
        <dbReference type="ChEBI" id="CHEBI:24875"/>
    </ligand>
</feature>
<dbReference type="InterPro" id="IPR002481">
    <property type="entry name" value="FUR"/>
</dbReference>
<dbReference type="Pfam" id="PF01475">
    <property type="entry name" value="FUR"/>
    <property type="match status" value="1"/>
</dbReference>
<dbReference type="GO" id="GO:0046872">
    <property type="term" value="F:metal ion binding"/>
    <property type="evidence" value="ECO:0007669"/>
    <property type="project" value="UniProtKB-KW"/>
</dbReference>
<keyword evidence="1" id="KW-0479">Metal-binding</keyword>
<feature type="binding site" evidence="2">
    <location>
        <position position="108"/>
    </location>
    <ligand>
        <name>Fe cation</name>
        <dbReference type="ChEBI" id="CHEBI:24875"/>
    </ligand>
</feature>
<sequence length="153" mass="17566">MQYCFINKDYICYCNNMALIILKFTENMKQSRNTAARTEITRLIHESGVALSHAELQVLLDGLCDRVTTYRVLDRLMQEGIIHKVVDIDGTIKYAECHTCTTEIHHHDHLHFSCEQCKTVTCVEDVEPKIKLPVTYKVHKINLTVSGICPNCQ</sequence>
<dbReference type="STRING" id="297244.SAMN05421639_101565"/>
<dbReference type="Proteomes" id="UP000255224">
    <property type="component" value="Unassembled WGS sequence"/>
</dbReference>
<dbReference type="InterPro" id="IPR036390">
    <property type="entry name" value="WH_DNA-bd_sf"/>
</dbReference>
<dbReference type="EMBL" id="UFVQ01000003">
    <property type="protein sequence ID" value="STC95345.1"/>
    <property type="molecule type" value="Genomic_DNA"/>
</dbReference>
<dbReference type="Gene3D" id="1.10.10.10">
    <property type="entry name" value="Winged helix-like DNA-binding domain superfamily/Winged helix DNA-binding domain"/>
    <property type="match status" value="1"/>
</dbReference>
<dbReference type="GO" id="GO:0003700">
    <property type="term" value="F:DNA-binding transcription factor activity"/>
    <property type="evidence" value="ECO:0007669"/>
    <property type="project" value="InterPro"/>
</dbReference>
<accession>A0A376DTT2</accession>
<dbReference type="InterPro" id="IPR036388">
    <property type="entry name" value="WH-like_DNA-bd_sf"/>
</dbReference>
<evidence type="ECO:0000313" key="4">
    <source>
        <dbReference type="Proteomes" id="UP000255224"/>
    </source>
</evidence>
<keyword evidence="2" id="KW-0408">Iron</keyword>
<feature type="binding site" evidence="1">
    <location>
        <position position="152"/>
    </location>
    <ligand>
        <name>Zn(2+)</name>
        <dbReference type="ChEBI" id="CHEBI:29105"/>
    </ligand>
</feature>
<name>A0A376DTT2_CHRCU</name>
<evidence type="ECO:0000313" key="3">
    <source>
        <dbReference type="EMBL" id="STC95345.1"/>
    </source>
</evidence>
<reference evidence="3 4" key="1">
    <citation type="submission" date="2018-06" db="EMBL/GenBank/DDBJ databases">
        <authorList>
            <consortium name="Pathogen Informatics"/>
            <person name="Doyle S."/>
        </authorList>
    </citation>
    <scope>NUCLEOTIDE SEQUENCE [LARGE SCALE GENOMIC DNA]</scope>
    <source>
        <strain evidence="3 4">NCTC13533</strain>
    </source>
</reference>
<evidence type="ECO:0000256" key="1">
    <source>
        <dbReference type="PIRSR" id="PIRSR602481-1"/>
    </source>
</evidence>
<dbReference type="AlphaFoldDB" id="A0A376DTT2"/>